<feature type="compositionally biased region" description="Basic and acidic residues" evidence="1">
    <location>
        <begin position="72"/>
        <end position="82"/>
    </location>
</feature>
<name>A0A388L3T0_CHABU</name>
<sequence>MSSPTSKPFHSPGFEVVLAAPLSRRTRVRPMGRLDGPRTTRGGGKRGEEWGAGERSEEPGKSGDCDDGEPGGTRRGERKQEGGAEGSGDGDDRNPEGTSGTLW</sequence>
<dbReference type="EMBL" id="BFEA01000257">
    <property type="protein sequence ID" value="GBG76960.1"/>
    <property type="molecule type" value="Genomic_DNA"/>
</dbReference>
<dbReference type="AlphaFoldDB" id="A0A388L3T0"/>
<evidence type="ECO:0000256" key="1">
    <source>
        <dbReference type="SAM" id="MobiDB-lite"/>
    </source>
</evidence>
<organism evidence="2 3">
    <name type="scientific">Chara braunii</name>
    <name type="common">Braun's stonewort</name>
    <dbReference type="NCBI Taxonomy" id="69332"/>
    <lineage>
        <taxon>Eukaryota</taxon>
        <taxon>Viridiplantae</taxon>
        <taxon>Streptophyta</taxon>
        <taxon>Charophyceae</taxon>
        <taxon>Charales</taxon>
        <taxon>Characeae</taxon>
        <taxon>Chara</taxon>
    </lineage>
</organism>
<dbReference type="Gramene" id="GBG76960">
    <property type="protein sequence ID" value="GBG76960"/>
    <property type="gene ID" value="CBR_g23290"/>
</dbReference>
<accession>A0A388L3T0</accession>
<evidence type="ECO:0000313" key="3">
    <source>
        <dbReference type="Proteomes" id="UP000265515"/>
    </source>
</evidence>
<keyword evidence="3" id="KW-1185">Reference proteome</keyword>
<reference evidence="2 3" key="1">
    <citation type="journal article" date="2018" name="Cell">
        <title>The Chara Genome: Secondary Complexity and Implications for Plant Terrestrialization.</title>
        <authorList>
            <person name="Nishiyama T."/>
            <person name="Sakayama H."/>
            <person name="Vries J.D."/>
            <person name="Buschmann H."/>
            <person name="Saint-Marcoux D."/>
            <person name="Ullrich K.K."/>
            <person name="Haas F.B."/>
            <person name="Vanderstraeten L."/>
            <person name="Becker D."/>
            <person name="Lang D."/>
            <person name="Vosolsobe S."/>
            <person name="Rombauts S."/>
            <person name="Wilhelmsson P.K.I."/>
            <person name="Janitza P."/>
            <person name="Kern R."/>
            <person name="Heyl A."/>
            <person name="Rumpler F."/>
            <person name="Villalobos L.I.A.C."/>
            <person name="Clay J.M."/>
            <person name="Skokan R."/>
            <person name="Toyoda A."/>
            <person name="Suzuki Y."/>
            <person name="Kagoshima H."/>
            <person name="Schijlen E."/>
            <person name="Tajeshwar N."/>
            <person name="Catarino B."/>
            <person name="Hetherington A.J."/>
            <person name="Saltykova A."/>
            <person name="Bonnot C."/>
            <person name="Breuninger H."/>
            <person name="Symeonidi A."/>
            <person name="Radhakrishnan G.V."/>
            <person name="Van Nieuwerburgh F."/>
            <person name="Deforce D."/>
            <person name="Chang C."/>
            <person name="Karol K.G."/>
            <person name="Hedrich R."/>
            <person name="Ulvskov P."/>
            <person name="Glockner G."/>
            <person name="Delwiche C.F."/>
            <person name="Petrasek J."/>
            <person name="Van de Peer Y."/>
            <person name="Friml J."/>
            <person name="Beilby M."/>
            <person name="Dolan L."/>
            <person name="Kohara Y."/>
            <person name="Sugano S."/>
            <person name="Fujiyama A."/>
            <person name="Delaux P.-M."/>
            <person name="Quint M."/>
            <person name="TheiBen G."/>
            <person name="Hagemann M."/>
            <person name="Harholt J."/>
            <person name="Dunand C."/>
            <person name="Zachgo S."/>
            <person name="Langdale J."/>
            <person name="Maumus F."/>
            <person name="Straeten D.V.D."/>
            <person name="Gould S.B."/>
            <person name="Rensing S.A."/>
        </authorList>
    </citation>
    <scope>NUCLEOTIDE SEQUENCE [LARGE SCALE GENOMIC DNA]</scope>
    <source>
        <strain evidence="2 3">S276</strain>
    </source>
</reference>
<gene>
    <name evidence="2" type="ORF">CBR_g23290</name>
</gene>
<evidence type="ECO:0000313" key="2">
    <source>
        <dbReference type="EMBL" id="GBG76960.1"/>
    </source>
</evidence>
<comment type="caution">
    <text evidence="2">The sequence shown here is derived from an EMBL/GenBank/DDBJ whole genome shotgun (WGS) entry which is preliminary data.</text>
</comment>
<protein>
    <submittedName>
        <fullName evidence="2">Uncharacterized protein</fullName>
    </submittedName>
</protein>
<feature type="region of interest" description="Disordered" evidence="1">
    <location>
        <begin position="1"/>
        <end position="103"/>
    </location>
</feature>
<dbReference type="Proteomes" id="UP000265515">
    <property type="component" value="Unassembled WGS sequence"/>
</dbReference>
<proteinExistence type="predicted"/>
<feature type="compositionally biased region" description="Basic and acidic residues" evidence="1">
    <location>
        <begin position="45"/>
        <end position="64"/>
    </location>
</feature>